<dbReference type="PANTHER" id="PTHR43839">
    <property type="entry name" value="OPPC IN A BINDING PROTEIN-DEPENDENT TRANSPORT SYSTEM"/>
    <property type="match status" value="1"/>
</dbReference>
<evidence type="ECO:0000256" key="2">
    <source>
        <dbReference type="ARBA" id="ARBA00022692"/>
    </source>
</evidence>
<dbReference type="InterPro" id="IPR035906">
    <property type="entry name" value="MetI-like_sf"/>
</dbReference>
<dbReference type="PANTHER" id="PTHR43839:SF1">
    <property type="entry name" value="OPPC IN A BINDING PROTEIN-DEPENDENT TRANSPORT SYSTEM"/>
    <property type="match status" value="1"/>
</dbReference>
<keyword evidence="3 5" id="KW-1133">Transmembrane helix</keyword>
<gene>
    <name evidence="7" type="ORF">F4Y42_14550</name>
</gene>
<dbReference type="GO" id="GO:0055085">
    <property type="term" value="P:transmembrane transport"/>
    <property type="evidence" value="ECO:0007669"/>
    <property type="project" value="InterPro"/>
</dbReference>
<protein>
    <submittedName>
        <fullName evidence="7">ABC transporter permease</fullName>
    </submittedName>
</protein>
<evidence type="ECO:0000313" key="7">
    <source>
        <dbReference type="EMBL" id="MXY94659.1"/>
    </source>
</evidence>
<dbReference type="PROSITE" id="PS50928">
    <property type="entry name" value="ABC_TM1"/>
    <property type="match status" value="1"/>
</dbReference>
<dbReference type="Pfam" id="PF00528">
    <property type="entry name" value="BPD_transp_1"/>
    <property type="match status" value="1"/>
</dbReference>
<feature type="transmembrane region" description="Helical" evidence="5">
    <location>
        <begin position="20"/>
        <end position="39"/>
    </location>
</feature>
<evidence type="ECO:0000259" key="6">
    <source>
        <dbReference type="PROSITE" id="PS50928"/>
    </source>
</evidence>
<evidence type="ECO:0000256" key="5">
    <source>
        <dbReference type="RuleBase" id="RU363032"/>
    </source>
</evidence>
<organism evidence="7">
    <name type="scientific">Caldilineaceae bacterium SB0664_bin_27</name>
    <dbReference type="NCBI Taxonomy" id="2605260"/>
    <lineage>
        <taxon>Bacteria</taxon>
        <taxon>Bacillati</taxon>
        <taxon>Chloroflexota</taxon>
        <taxon>Caldilineae</taxon>
        <taxon>Caldilineales</taxon>
        <taxon>Caldilineaceae</taxon>
    </lineage>
</organism>
<feature type="transmembrane region" description="Helical" evidence="5">
    <location>
        <begin position="267"/>
        <end position="299"/>
    </location>
</feature>
<dbReference type="CDD" id="cd06261">
    <property type="entry name" value="TM_PBP2"/>
    <property type="match status" value="1"/>
</dbReference>
<dbReference type="SUPFAM" id="SSF161098">
    <property type="entry name" value="MetI-like"/>
    <property type="match status" value="1"/>
</dbReference>
<feature type="transmembrane region" description="Helical" evidence="5">
    <location>
        <begin position="440"/>
        <end position="465"/>
    </location>
</feature>
<keyword evidence="4 5" id="KW-0472">Membrane</keyword>
<evidence type="ECO:0000256" key="1">
    <source>
        <dbReference type="ARBA" id="ARBA00004141"/>
    </source>
</evidence>
<feature type="domain" description="ABC transmembrane type-1" evidence="6">
    <location>
        <begin position="271"/>
        <end position="462"/>
    </location>
</feature>
<feature type="transmembrane region" description="Helical" evidence="5">
    <location>
        <begin position="384"/>
        <end position="405"/>
    </location>
</feature>
<comment type="caution">
    <text evidence="7">The sequence shown here is derived from an EMBL/GenBank/DDBJ whole genome shotgun (WGS) entry which is preliminary data.</text>
</comment>
<dbReference type="Gene3D" id="1.10.3720.10">
    <property type="entry name" value="MetI-like"/>
    <property type="match status" value="1"/>
</dbReference>
<evidence type="ECO:0000256" key="3">
    <source>
        <dbReference type="ARBA" id="ARBA00022989"/>
    </source>
</evidence>
<proteinExistence type="inferred from homology"/>
<keyword evidence="5" id="KW-0813">Transport</keyword>
<comment type="similarity">
    <text evidence="5">Belongs to the binding-protein-dependent transport system permease family.</text>
</comment>
<feature type="transmembrane region" description="Helical" evidence="5">
    <location>
        <begin position="319"/>
        <end position="346"/>
    </location>
</feature>
<accession>A0A6B0YXC0</accession>
<dbReference type="GO" id="GO:0005886">
    <property type="term" value="C:plasma membrane"/>
    <property type="evidence" value="ECO:0007669"/>
    <property type="project" value="UniProtKB-SubCell"/>
</dbReference>
<dbReference type="InterPro" id="IPR000515">
    <property type="entry name" value="MetI-like"/>
</dbReference>
<dbReference type="EMBL" id="VXRG01000121">
    <property type="protein sequence ID" value="MXY94659.1"/>
    <property type="molecule type" value="Genomic_DNA"/>
</dbReference>
<keyword evidence="2 5" id="KW-0812">Transmembrane</keyword>
<dbReference type="AlphaFoldDB" id="A0A6B0YXC0"/>
<evidence type="ECO:0000256" key="4">
    <source>
        <dbReference type="ARBA" id="ARBA00023136"/>
    </source>
</evidence>
<comment type="subcellular location">
    <subcellularLocation>
        <location evidence="5">Cell membrane</location>
        <topology evidence="5">Multi-pass membrane protein</topology>
    </subcellularLocation>
    <subcellularLocation>
        <location evidence="1">Membrane</location>
        <topology evidence="1">Multi-pass membrane protein</topology>
    </subcellularLocation>
</comment>
<sequence length="478" mass="52186">MNRASALQVLLRSGPGFGGVSLLCLLIAVAVYVLLVFPLDFGESRWSNPIVWVDNPKAVPPVWTNSLRREARPPHRIFEGTEPHTVQMARSGPVHSWRFPLTYASSHPPTFLAVTLADVKYAERPPLVLISLKRPDGKQLRIYRHTVRGPREGESGPFLRYGRTPLRVQLSTDEATVTAVQNFLADEFDLRLDGAQIGGRVDQFLFGVPTGDSVKALTPLTGDYEIIVQAALREEGDSVGKVRFVVGGAVFGLMGTDSLGRDLARGLLFGVPVALFIGVISALMSTAIGTSLGIASGYLGGRADITIQRISDIVANVPVLPLLIFMLFIVGPSLWMIIFILVVFGWPGLTIQIRSMVLHMRTNQLLEAIQSLGASRRRVMFRHILPQITPYVFAQLIFGAPAAILSEAGLSFLGLGDPSIPTWGQILEAGFRTGGIYLGYWWWIVPPGLCIVLTALTFMLLGLGIEPVVNPRLRRSPP</sequence>
<reference evidence="7" key="1">
    <citation type="submission" date="2019-09" db="EMBL/GenBank/DDBJ databases">
        <title>Characterisation of the sponge microbiome using genome-centric metagenomics.</title>
        <authorList>
            <person name="Engelberts J.P."/>
            <person name="Robbins S.J."/>
            <person name="De Goeij J.M."/>
            <person name="Aranda M."/>
            <person name="Bell S.C."/>
            <person name="Webster N.S."/>
        </authorList>
    </citation>
    <scope>NUCLEOTIDE SEQUENCE</scope>
    <source>
        <strain evidence="7">SB0664_bin_27</strain>
    </source>
</reference>
<name>A0A6B0YXC0_9CHLR</name>